<dbReference type="AlphaFoldDB" id="A0A8D8BBR5"/>
<accession>A0A8D8BBR5</accession>
<reference evidence="1" key="1">
    <citation type="submission" date="2021-05" db="EMBL/GenBank/DDBJ databases">
        <authorList>
            <person name="Alioto T."/>
            <person name="Alioto T."/>
            <person name="Gomez Garrido J."/>
        </authorList>
    </citation>
    <scope>NUCLEOTIDE SEQUENCE</scope>
</reference>
<evidence type="ECO:0000313" key="1">
    <source>
        <dbReference type="EMBL" id="CAG6470497.1"/>
    </source>
</evidence>
<proteinExistence type="predicted"/>
<dbReference type="EMBL" id="HBUE01065411">
    <property type="protein sequence ID" value="CAG6470497.1"/>
    <property type="molecule type" value="Transcribed_RNA"/>
</dbReference>
<sequence length="130" mass="14108">MSHGDCLQTLAYDRVRYQAVEERVAATGSVRAARRFARAAAPDGLGSIRSFAALHRAADRADHAHRAARAGQQVSQLDPYAAGFLNCYAAARFQRDASLSGEAALHVHLPVRGHLHGGLHAQDLQLYQRP</sequence>
<organism evidence="1">
    <name type="scientific">Culex pipiens</name>
    <name type="common">House mosquito</name>
    <dbReference type="NCBI Taxonomy" id="7175"/>
    <lineage>
        <taxon>Eukaryota</taxon>
        <taxon>Metazoa</taxon>
        <taxon>Ecdysozoa</taxon>
        <taxon>Arthropoda</taxon>
        <taxon>Hexapoda</taxon>
        <taxon>Insecta</taxon>
        <taxon>Pterygota</taxon>
        <taxon>Neoptera</taxon>
        <taxon>Endopterygota</taxon>
        <taxon>Diptera</taxon>
        <taxon>Nematocera</taxon>
        <taxon>Culicoidea</taxon>
        <taxon>Culicidae</taxon>
        <taxon>Culicinae</taxon>
        <taxon>Culicini</taxon>
        <taxon>Culex</taxon>
        <taxon>Culex</taxon>
    </lineage>
</organism>
<name>A0A8D8BBR5_CULPI</name>
<protein>
    <submittedName>
        <fullName evidence="1">(northern house mosquito) hypothetical protein</fullName>
    </submittedName>
</protein>